<dbReference type="AlphaFoldDB" id="A0A9N8EE41"/>
<dbReference type="EMBL" id="CAICTM010001017">
    <property type="protein sequence ID" value="CAB9519467.1"/>
    <property type="molecule type" value="Genomic_DNA"/>
</dbReference>
<keyword evidence="1" id="KW-1133">Transmembrane helix</keyword>
<evidence type="ECO:0000313" key="3">
    <source>
        <dbReference type="Proteomes" id="UP001153069"/>
    </source>
</evidence>
<evidence type="ECO:0000256" key="1">
    <source>
        <dbReference type="SAM" id="Phobius"/>
    </source>
</evidence>
<keyword evidence="1" id="KW-0812">Transmembrane</keyword>
<proteinExistence type="predicted"/>
<name>A0A9N8EE41_9STRA</name>
<dbReference type="Proteomes" id="UP001153069">
    <property type="component" value="Unassembled WGS sequence"/>
</dbReference>
<feature type="transmembrane region" description="Helical" evidence="1">
    <location>
        <begin position="84"/>
        <end position="104"/>
    </location>
</feature>
<feature type="transmembrane region" description="Helical" evidence="1">
    <location>
        <begin position="20"/>
        <end position="42"/>
    </location>
</feature>
<dbReference type="InterPro" id="IPR036259">
    <property type="entry name" value="MFS_trans_sf"/>
</dbReference>
<protein>
    <submittedName>
        <fullName evidence="2">Uncharacterized protein</fullName>
    </submittedName>
</protein>
<feature type="transmembrane region" description="Helical" evidence="1">
    <location>
        <begin position="54"/>
        <end position="78"/>
    </location>
</feature>
<comment type="caution">
    <text evidence="2">The sequence shown here is derived from an EMBL/GenBank/DDBJ whole genome shotgun (WGS) entry which is preliminary data.</text>
</comment>
<organism evidence="2 3">
    <name type="scientific">Seminavis robusta</name>
    <dbReference type="NCBI Taxonomy" id="568900"/>
    <lineage>
        <taxon>Eukaryota</taxon>
        <taxon>Sar</taxon>
        <taxon>Stramenopiles</taxon>
        <taxon>Ochrophyta</taxon>
        <taxon>Bacillariophyta</taxon>
        <taxon>Bacillariophyceae</taxon>
        <taxon>Bacillariophycidae</taxon>
        <taxon>Naviculales</taxon>
        <taxon>Naviculaceae</taxon>
        <taxon>Seminavis</taxon>
    </lineage>
</organism>
<evidence type="ECO:0000313" key="2">
    <source>
        <dbReference type="EMBL" id="CAB9519467.1"/>
    </source>
</evidence>
<dbReference type="SUPFAM" id="SSF103473">
    <property type="entry name" value="MFS general substrate transporter"/>
    <property type="match status" value="1"/>
</dbReference>
<keyword evidence="3" id="KW-1185">Reference proteome</keyword>
<reference evidence="2" key="1">
    <citation type="submission" date="2020-06" db="EMBL/GenBank/DDBJ databases">
        <authorList>
            <consortium name="Plant Systems Biology data submission"/>
        </authorList>
    </citation>
    <scope>NUCLEOTIDE SEQUENCE</scope>
    <source>
        <strain evidence="2">D6</strain>
    </source>
</reference>
<accession>A0A9N8EE41</accession>
<keyword evidence="1" id="KW-0472">Membrane</keyword>
<gene>
    <name evidence="2" type="ORF">SEMRO_1019_G232000.1</name>
</gene>
<sequence>MPISWAIWRDTWQLPYFLAFWVFSFVGAMSGPPLNGVAVSAVPRASHVASAVQFALANAAKIVVPQIGGYVCSVIGLIDGFNVTLVSTAALFVILSWAGLMHAIQERRQERNAAVSLVV</sequence>